<dbReference type="EMBL" id="LAZR01010784">
    <property type="protein sequence ID" value="KKM65086.1"/>
    <property type="molecule type" value="Genomic_DNA"/>
</dbReference>
<dbReference type="Gene3D" id="3.40.50.150">
    <property type="entry name" value="Vaccinia Virus protein VP39"/>
    <property type="match status" value="1"/>
</dbReference>
<name>A0A0F9JRM0_9ZZZZ</name>
<gene>
    <name evidence="2" type="ORF">LCGC14_1494900</name>
</gene>
<feature type="domain" description="Methyltransferase type 11" evidence="1">
    <location>
        <begin position="69"/>
        <end position="136"/>
    </location>
</feature>
<accession>A0A0F9JRM0</accession>
<evidence type="ECO:0000259" key="1">
    <source>
        <dbReference type="Pfam" id="PF08241"/>
    </source>
</evidence>
<comment type="caution">
    <text evidence="2">The sequence shown here is derived from an EMBL/GenBank/DDBJ whole genome shotgun (WGS) entry which is preliminary data.</text>
</comment>
<proteinExistence type="predicted"/>
<dbReference type="InterPro" id="IPR013216">
    <property type="entry name" value="Methyltransf_11"/>
</dbReference>
<organism evidence="2">
    <name type="scientific">marine sediment metagenome</name>
    <dbReference type="NCBI Taxonomy" id="412755"/>
    <lineage>
        <taxon>unclassified sequences</taxon>
        <taxon>metagenomes</taxon>
        <taxon>ecological metagenomes</taxon>
    </lineage>
</organism>
<protein>
    <recommendedName>
        <fullName evidence="1">Methyltransferase type 11 domain-containing protein</fullName>
    </recommendedName>
</protein>
<dbReference type="InterPro" id="IPR029063">
    <property type="entry name" value="SAM-dependent_MTases_sf"/>
</dbReference>
<dbReference type="Pfam" id="PF08241">
    <property type="entry name" value="Methyltransf_11"/>
    <property type="match status" value="1"/>
</dbReference>
<reference evidence="2" key="1">
    <citation type="journal article" date="2015" name="Nature">
        <title>Complex archaea that bridge the gap between prokaryotes and eukaryotes.</title>
        <authorList>
            <person name="Spang A."/>
            <person name="Saw J.H."/>
            <person name="Jorgensen S.L."/>
            <person name="Zaremba-Niedzwiedzka K."/>
            <person name="Martijn J."/>
            <person name="Lind A.E."/>
            <person name="van Eijk R."/>
            <person name="Schleper C."/>
            <person name="Guy L."/>
            <person name="Ettema T.J."/>
        </authorList>
    </citation>
    <scope>NUCLEOTIDE SEQUENCE</scope>
</reference>
<evidence type="ECO:0000313" key="2">
    <source>
        <dbReference type="EMBL" id="KKM65086.1"/>
    </source>
</evidence>
<dbReference type="GO" id="GO:0008757">
    <property type="term" value="F:S-adenosylmethionine-dependent methyltransferase activity"/>
    <property type="evidence" value="ECO:0007669"/>
    <property type="project" value="InterPro"/>
</dbReference>
<dbReference type="SUPFAM" id="SSF53335">
    <property type="entry name" value="S-adenosyl-L-methionine-dependent methyltransferases"/>
    <property type="match status" value="1"/>
</dbReference>
<dbReference type="AlphaFoldDB" id="A0A0F9JRM0"/>
<sequence>MVIPTPLLVASGLFAGQQGLSHAHQLLERHRKWCQALQAARNQAKPLLIVGRPRLPINHPCGQAAFGDVCLDLDPKVTAQCPEVGVIADVREIPFPNGHFGAAVAMHVLEHLPTMGDVELAWSELWRVAPHGGVFIAGPHQDNLTAWLIPDHYHWISQTADGGIWVEPRTRRIAAYLRAHAQGRILGPYQSFIFQEVNR</sequence>